<keyword evidence="1" id="KW-0812">Transmembrane</keyword>
<dbReference type="Proteomes" id="UP000000593">
    <property type="component" value="Chromosome 2"/>
</dbReference>
<protein>
    <submittedName>
        <fullName evidence="2">Uncharacterized protein</fullName>
    </submittedName>
</protein>
<dbReference type="RefSeq" id="WP_011220712.1">
    <property type="nucleotide sequence ID" value="NC_006371.1"/>
</dbReference>
<dbReference type="KEGG" id="ppr:PBPRB0622"/>
<reference evidence="3" key="1">
    <citation type="journal article" date="2005" name="Science">
        <title>Life at depth: Photobacterium profundum genome sequence and expression analysis.</title>
        <authorList>
            <person name="Vezzi A."/>
            <person name="Campanaro S."/>
            <person name="D'Angelo M."/>
            <person name="Simonato F."/>
            <person name="Vitulo N."/>
            <person name="Lauro F.M."/>
            <person name="Cestaro A."/>
            <person name="Malacrida G."/>
            <person name="Simionati B."/>
            <person name="Cannata N."/>
            <person name="Romualdi C."/>
            <person name="Bartlett D.H."/>
            <person name="Valle G."/>
        </authorList>
    </citation>
    <scope>NUCLEOTIDE SEQUENCE [LARGE SCALE GENOMIC DNA]</scope>
    <source>
        <strain evidence="3">ATCC BAA-1253 / SS9</strain>
    </source>
</reference>
<keyword evidence="1" id="KW-0472">Membrane</keyword>
<dbReference type="HOGENOM" id="CLU_2370379_0_0_6"/>
<gene>
    <name evidence="2" type="ordered locus">PBPRB0622</name>
</gene>
<organism evidence="2 3">
    <name type="scientific">Photobacterium profundum (strain SS9)</name>
    <dbReference type="NCBI Taxonomy" id="298386"/>
    <lineage>
        <taxon>Bacteria</taxon>
        <taxon>Pseudomonadati</taxon>
        <taxon>Pseudomonadota</taxon>
        <taxon>Gammaproteobacteria</taxon>
        <taxon>Vibrionales</taxon>
        <taxon>Vibrionaceae</taxon>
        <taxon>Photobacterium</taxon>
    </lineage>
</organism>
<accession>Q6LJN5</accession>
<proteinExistence type="predicted"/>
<evidence type="ECO:0000256" key="1">
    <source>
        <dbReference type="SAM" id="Phobius"/>
    </source>
</evidence>
<sequence>MQPNFHTNQLTDEYIETVKANPTVEATDELLSGQFDEIESSQNTLNWDVPHYGPYKYIREVVGLLAFLFMYGGGGYIKIIGATLFQHGMLHFLCL</sequence>
<dbReference type="EMBL" id="CR378677">
    <property type="protein sequence ID" value="CAG22495.1"/>
    <property type="molecule type" value="Genomic_DNA"/>
</dbReference>
<feature type="transmembrane region" description="Helical" evidence="1">
    <location>
        <begin position="61"/>
        <end position="85"/>
    </location>
</feature>
<keyword evidence="1" id="KW-1133">Transmembrane helix</keyword>
<dbReference type="AlphaFoldDB" id="Q6LJN5"/>
<evidence type="ECO:0000313" key="2">
    <source>
        <dbReference type="EMBL" id="CAG22495.1"/>
    </source>
</evidence>
<evidence type="ECO:0000313" key="3">
    <source>
        <dbReference type="Proteomes" id="UP000000593"/>
    </source>
</evidence>
<keyword evidence="3" id="KW-1185">Reference proteome</keyword>
<name>Q6LJN5_PHOPR</name>
<dbReference type="STRING" id="298386.PBPRB0622"/>